<dbReference type="InterPro" id="IPR024724">
    <property type="entry name" value="MoaF_N"/>
</dbReference>
<reference evidence="3 4" key="1">
    <citation type="submission" date="2018-09" db="EMBL/GenBank/DDBJ databases">
        <title>YIM PH21274 draft genome.</title>
        <authorList>
            <person name="Miao C."/>
        </authorList>
    </citation>
    <scope>NUCLEOTIDE SEQUENCE [LARGE SCALE GENOMIC DNA]</scope>
    <source>
        <strain evidence="3 4">YIM PH 21724</strain>
    </source>
</reference>
<evidence type="ECO:0000259" key="1">
    <source>
        <dbReference type="Pfam" id="PF10703"/>
    </source>
</evidence>
<organism evidence="3 4">
    <name type="scientific">Nocardia panacis</name>
    <dbReference type="NCBI Taxonomy" id="2340916"/>
    <lineage>
        <taxon>Bacteria</taxon>
        <taxon>Bacillati</taxon>
        <taxon>Actinomycetota</taxon>
        <taxon>Actinomycetes</taxon>
        <taxon>Mycobacteriales</taxon>
        <taxon>Nocardiaceae</taxon>
        <taxon>Nocardia</taxon>
    </lineage>
</organism>
<keyword evidence="4" id="KW-1185">Reference proteome</keyword>
<accession>A0A3A4KHX1</accession>
<sequence>MRASTFRPDPGSPVPAGWKAMDEFAAGIDANRLPPTDALIGQIWTLRRSDGVDTELRFRTADLVDWTRGAESGSDWYQAIESAAGVYFLDQTFAARPYYSEVHLVHLPSARTIRVSSTIAEQPIPAMPRVTQEFHPGTVDPGDGRTPSGEVPGPTRDLIGWRAVYRYSPNHLYEHLYLSSERYCWQCLIGEQRGHGDVDLATTWKLAPDHYVFTFREFLIPVAATWLYNLDAMRSTGKFFGLGQDGSVRNAPGGAHIAELGRVSYPDGAQPV</sequence>
<proteinExistence type="predicted"/>
<gene>
    <name evidence="3" type="ORF">D5S18_02390</name>
</gene>
<dbReference type="Pfam" id="PF10703">
    <property type="entry name" value="MoaF"/>
    <property type="match status" value="1"/>
</dbReference>
<comment type="caution">
    <text evidence="3">The sequence shown here is derived from an EMBL/GenBank/DDBJ whole genome shotgun (WGS) entry which is preliminary data.</text>
</comment>
<feature type="domain" description="MoaF C-terminal" evidence="2">
    <location>
        <begin position="154"/>
        <end position="262"/>
    </location>
</feature>
<dbReference type="RefSeq" id="WP_120037509.1">
    <property type="nucleotide sequence ID" value="NZ_QZFU01000010.1"/>
</dbReference>
<name>A0A3A4KHX1_9NOCA</name>
<dbReference type="AlphaFoldDB" id="A0A3A4KHX1"/>
<evidence type="ECO:0000313" key="4">
    <source>
        <dbReference type="Proteomes" id="UP000266677"/>
    </source>
</evidence>
<dbReference type="Proteomes" id="UP000266677">
    <property type="component" value="Unassembled WGS sequence"/>
</dbReference>
<feature type="domain" description="Molybdenum cofactor biosynthesis protein F N-terminal" evidence="1">
    <location>
        <begin position="17"/>
        <end position="120"/>
    </location>
</feature>
<dbReference type="Pfam" id="PF17409">
    <property type="entry name" value="MoaF_C"/>
    <property type="match status" value="1"/>
</dbReference>
<dbReference type="EMBL" id="QZFU01000010">
    <property type="protein sequence ID" value="RJO79209.1"/>
    <property type="molecule type" value="Genomic_DNA"/>
</dbReference>
<dbReference type="OrthoDB" id="2560583at2"/>
<evidence type="ECO:0000313" key="3">
    <source>
        <dbReference type="EMBL" id="RJO79209.1"/>
    </source>
</evidence>
<evidence type="ECO:0000259" key="2">
    <source>
        <dbReference type="Pfam" id="PF17409"/>
    </source>
</evidence>
<protein>
    <submittedName>
        <fullName evidence="3">Molybdenum cofactor biosynthesis protein F</fullName>
    </submittedName>
</protein>
<dbReference type="InterPro" id="IPR035348">
    <property type="entry name" value="MoaF_C"/>
</dbReference>